<evidence type="ECO:0000256" key="1">
    <source>
        <dbReference type="SAM" id="Phobius"/>
    </source>
</evidence>
<evidence type="ECO:0000256" key="2">
    <source>
        <dbReference type="SAM" id="SignalP"/>
    </source>
</evidence>
<name>A0A7S3P7W2_9STRA</name>
<feature type="transmembrane region" description="Helical" evidence="1">
    <location>
        <begin position="300"/>
        <end position="318"/>
    </location>
</feature>
<keyword evidence="1" id="KW-1133">Transmembrane helix</keyword>
<proteinExistence type="predicted"/>
<dbReference type="EMBL" id="HBIM01010159">
    <property type="protein sequence ID" value="CAE0411131.1"/>
    <property type="molecule type" value="Transcribed_RNA"/>
</dbReference>
<keyword evidence="1" id="KW-0472">Membrane</keyword>
<dbReference type="AlphaFoldDB" id="A0A7S3P7W2"/>
<evidence type="ECO:0000313" key="3">
    <source>
        <dbReference type="EMBL" id="CAE0411131.1"/>
    </source>
</evidence>
<gene>
    <name evidence="3" type="ORF">ACOF00016_LOCUS8518</name>
</gene>
<sequence length="367" mass="40398">MRVVAALLLGALAKAERDSAFYPDGMENPNVNNKMYWADSINVLDDLSQFEALYITHHGCAWSEFNQGEEDGNGCGYQQADDEQTWYMGLAPCYRANAAYSLYGVLKGEKDTGCNAKTYINSFFTTQGVETFTQYMQYAGTAFSAGNDDAYAGGVSSVCAAEDSGAGYDDGYGYSHGDNIGAGYSSYTVGCSAGGQYVEKTFAGQYCTESTDSKVTNELTAFNEDLSQIHCKSIYSSEQQGSYNQGASPVEVLAVSRSCSVLEYPQACPDPHGKLIKYERRLEDSTGFVHNKRKERARTIVAWMLLVIGLLLVLVSFLSHTNQKQAKSTKVAASKPEKKPNLWQRMTSIFRRKDRKARQKSSDNQAQ</sequence>
<feature type="chain" id="PRO_5030717141" evidence="2">
    <location>
        <begin position="16"/>
        <end position="367"/>
    </location>
</feature>
<accession>A0A7S3P7W2</accession>
<keyword evidence="1" id="KW-0812">Transmembrane</keyword>
<organism evidence="3">
    <name type="scientific">Amphora coffeiformis</name>
    <dbReference type="NCBI Taxonomy" id="265554"/>
    <lineage>
        <taxon>Eukaryota</taxon>
        <taxon>Sar</taxon>
        <taxon>Stramenopiles</taxon>
        <taxon>Ochrophyta</taxon>
        <taxon>Bacillariophyta</taxon>
        <taxon>Bacillariophyceae</taxon>
        <taxon>Bacillariophycidae</taxon>
        <taxon>Thalassiophysales</taxon>
        <taxon>Catenulaceae</taxon>
        <taxon>Amphora</taxon>
    </lineage>
</organism>
<protein>
    <submittedName>
        <fullName evidence="3">Uncharacterized protein</fullName>
    </submittedName>
</protein>
<keyword evidence="2" id="KW-0732">Signal</keyword>
<feature type="signal peptide" evidence="2">
    <location>
        <begin position="1"/>
        <end position="15"/>
    </location>
</feature>
<reference evidence="3" key="1">
    <citation type="submission" date="2021-01" db="EMBL/GenBank/DDBJ databases">
        <authorList>
            <person name="Corre E."/>
            <person name="Pelletier E."/>
            <person name="Niang G."/>
            <person name="Scheremetjew M."/>
            <person name="Finn R."/>
            <person name="Kale V."/>
            <person name="Holt S."/>
            <person name="Cochrane G."/>
            <person name="Meng A."/>
            <person name="Brown T."/>
            <person name="Cohen L."/>
        </authorList>
    </citation>
    <scope>NUCLEOTIDE SEQUENCE</scope>
    <source>
        <strain evidence="3">CCMP127</strain>
    </source>
</reference>